<dbReference type="PANTHER" id="PTHR33303:SF2">
    <property type="entry name" value="COA-BINDING DOMAIN-CONTAINING PROTEIN"/>
    <property type="match status" value="1"/>
</dbReference>
<feature type="domain" description="CoA-binding" evidence="1">
    <location>
        <begin position="36"/>
        <end position="132"/>
    </location>
</feature>
<dbReference type="EMBL" id="FOTK01000005">
    <property type="protein sequence ID" value="SFL48460.1"/>
    <property type="molecule type" value="Genomic_DNA"/>
</dbReference>
<dbReference type="SMART" id="SM00881">
    <property type="entry name" value="CoA_binding"/>
    <property type="match status" value="1"/>
</dbReference>
<name>A0A1I4I2P3_9HYPH</name>
<organism evidence="2 3">
    <name type="scientific">Methylobacterium pseudosasicola</name>
    <dbReference type="NCBI Taxonomy" id="582667"/>
    <lineage>
        <taxon>Bacteria</taxon>
        <taxon>Pseudomonadati</taxon>
        <taxon>Pseudomonadota</taxon>
        <taxon>Alphaproteobacteria</taxon>
        <taxon>Hyphomicrobiales</taxon>
        <taxon>Methylobacteriaceae</taxon>
        <taxon>Methylobacterium</taxon>
    </lineage>
</organism>
<dbReference type="Proteomes" id="UP000199048">
    <property type="component" value="Unassembled WGS sequence"/>
</dbReference>
<dbReference type="InterPro" id="IPR003781">
    <property type="entry name" value="CoA-bd"/>
</dbReference>
<dbReference type="Gene3D" id="3.40.50.720">
    <property type="entry name" value="NAD(P)-binding Rossmann-like Domain"/>
    <property type="match status" value="1"/>
</dbReference>
<protein>
    <recommendedName>
        <fullName evidence="1">CoA-binding domain-containing protein</fullName>
    </recommendedName>
</protein>
<dbReference type="InterPro" id="IPR036291">
    <property type="entry name" value="NAD(P)-bd_dom_sf"/>
</dbReference>
<gene>
    <name evidence="2" type="ORF">SAMN05192568_1005212</name>
</gene>
<sequence>MRPERIRDMHETSVTRDPDFAARHARYPEAQIRKILTDTRTIALVGASANPARPSWIVLKYLIDRGYAVTPVNPGLAGQDLLGRRVVATLAEVPEPIDMVEIFRNSAAAGPLVDEALALDPLPQVIWMQLGVRDDAAAARAETRGLTVIMNRCPKIEYGRLSGEIGWTGVNSRILTAKKPVLAGRGVQRLTIAERGKRPE</sequence>
<evidence type="ECO:0000259" key="1">
    <source>
        <dbReference type="SMART" id="SM00881"/>
    </source>
</evidence>
<dbReference type="STRING" id="582667.SAMN05192568_1005212"/>
<dbReference type="AlphaFoldDB" id="A0A1I4I2P3"/>
<dbReference type="PANTHER" id="PTHR33303">
    <property type="entry name" value="CYTOPLASMIC PROTEIN-RELATED"/>
    <property type="match status" value="1"/>
</dbReference>
<dbReference type="SUPFAM" id="SSF51735">
    <property type="entry name" value="NAD(P)-binding Rossmann-fold domains"/>
    <property type="match status" value="1"/>
</dbReference>
<evidence type="ECO:0000313" key="2">
    <source>
        <dbReference type="EMBL" id="SFL48460.1"/>
    </source>
</evidence>
<reference evidence="3" key="1">
    <citation type="submission" date="2016-10" db="EMBL/GenBank/DDBJ databases">
        <authorList>
            <person name="Varghese N."/>
            <person name="Submissions S."/>
        </authorList>
    </citation>
    <scope>NUCLEOTIDE SEQUENCE [LARGE SCALE GENOMIC DNA]</scope>
    <source>
        <strain evidence="3">BL36</strain>
    </source>
</reference>
<evidence type="ECO:0000313" key="3">
    <source>
        <dbReference type="Proteomes" id="UP000199048"/>
    </source>
</evidence>
<dbReference type="Pfam" id="PF13380">
    <property type="entry name" value="CoA_binding_2"/>
    <property type="match status" value="1"/>
</dbReference>
<accession>A0A1I4I2P3</accession>
<keyword evidence="3" id="KW-1185">Reference proteome</keyword>
<proteinExistence type="predicted"/>